<keyword evidence="3" id="KW-1185">Reference proteome</keyword>
<dbReference type="InterPro" id="IPR013087">
    <property type="entry name" value="Znf_C2H2_type"/>
</dbReference>
<dbReference type="AlphaFoldDB" id="A0AAE1W3B5"/>
<organism evidence="2 3">
    <name type="scientific">Sesamum angolense</name>
    <dbReference type="NCBI Taxonomy" id="2727404"/>
    <lineage>
        <taxon>Eukaryota</taxon>
        <taxon>Viridiplantae</taxon>
        <taxon>Streptophyta</taxon>
        <taxon>Embryophyta</taxon>
        <taxon>Tracheophyta</taxon>
        <taxon>Spermatophyta</taxon>
        <taxon>Magnoliopsida</taxon>
        <taxon>eudicotyledons</taxon>
        <taxon>Gunneridae</taxon>
        <taxon>Pentapetalae</taxon>
        <taxon>asterids</taxon>
        <taxon>lamiids</taxon>
        <taxon>Lamiales</taxon>
        <taxon>Pedaliaceae</taxon>
        <taxon>Sesamum</taxon>
    </lineage>
</organism>
<dbReference type="Pfam" id="PF12874">
    <property type="entry name" value="zf-met"/>
    <property type="match status" value="1"/>
</dbReference>
<comment type="caution">
    <text evidence="2">The sequence shown here is derived from an EMBL/GenBank/DDBJ whole genome shotgun (WGS) entry which is preliminary data.</text>
</comment>
<dbReference type="EMBL" id="JACGWL010000015">
    <property type="protein sequence ID" value="KAK4386020.1"/>
    <property type="molecule type" value="Genomic_DNA"/>
</dbReference>
<feature type="domain" description="C2H2-type" evidence="1">
    <location>
        <begin position="50"/>
        <end position="72"/>
    </location>
</feature>
<dbReference type="PANTHER" id="PTHR35497:SF1">
    <property type="entry name" value="ACYL-UDP-N-ACETYLGLUCOSAMINE O-ACYLTRANSFERASE"/>
    <property type="match status" value="1"/>
</dbReference>
<reference evidence="2" key="1">
    <citation type="submission" date="2020-06" db="EMBL/GenBank/DDBJ databases">
        <authorList>
            <person name="Li T."/>
            <person name="Hu X."/>
            <person name="Zhang T."/>
            <person name="Song X."/>
            <person name="Zhang H."/>
            <person name="Dai N."/>
            <person name="Sheng W."/>
            <person name="Hou X."/>
            <person name="Wei L."/>
        </authorList>
    </citation>
    <scope>NUCLEOTIDE SEQUENCE</scope>
    <source>
        <strain evidence="2">K16</strain>
        <tissue evidence="2">Leaf</tissue>
    </source>
</reference>
<dbReference type="PROSITE" id="PS00028">
    <property type="entry name" value="ZINC_FINGER_C2H2_1"/>
    <property type="match status" value="1"/>
</dbReference>
<accession>A0AAE1W3B5</accession>
<dbReference type="Proteomes" id="UP001289374">
    <property type="component" value="Unassembled WGS sequence"/>
</dbReference>
<dbReference type="PANTHER" id="PTHR35497">
    <property type="entry name" value="ACYL-UDP-N-ACETYLGLUCOSAMINE O-ACYLTRANSFERASE"/>
    <property type="match status" value="1"/>
</dbReference>
<evidence type="ECO:0000259" key="1">
    <source>
        <dbReference type="PROSITE" id="PS00028"/>
    </source>
</evidence>
<protein>
    <recommendedName>
        <fullName evidence="1">C2H2-type domain-containing protein</fullName>
    </recommendedName>
</protein>
<sequence length="165" mass="18434">MAGRKELGFPKTGGGNLKEQLVRTTLRNVRSQGHPYVELREDGKKLIFFCTLCLAPCYSDSVLFNHLKGNLHTERLATAQVTLLKPNPWPFSDGVFFFHSDSEEQNKCLPVSYSEGNKFLDTHPVDADSLDIVSYAGNLGQNVSSNDLQQIEDHGVVMKFHVIPI</sequence>
<reference evidence="2" key="2">
    <citation type="journal article" date="2024" name="Plant">
        <title>Genomic evolution and insights into agronomic trait innovations of Sesamum species.</title>
        <authorList>
            <person name="Miao H."/>
            <person name="Wang L."/>
            <person name="Qu L."/>
            <person name="Liu H."/>
            <person name="Sun Y."/>
            <person name="Le M."/>
            <person name="Wang Q."/>
            <person name="Wei S."/>
            <person name="Zheng Y."/>
            <person name="Lin W."/>
            <person name="Duan Y."/>
            <person name="Cao H."/>
            <person name="Xiong S."/>
            <person name="Wang X."/>
            <person name="Wei L."/>
            <person name="Li C."/>
            <person name="Ma Q."/>
            <person name="Ju M."/>
            <person name="Zhao R."/>
            <person name="Li G."/>
            <person name="Mu C."/>
            <person name="Tian Q."/>
            <person name="Mei H."/>
            <person name="Zhang T."/>
            <person name="Gao T."/>
            <person name="Zhang H."/>
        </authorList>
    </citation>
    <scope>NUCLEOTIDE SEQUENCE</scope>
    <source>
        <strain evidence="2">K16</strain>
    </source>
</reference>
<gene>
    <name evidence="2" type="ORF">Sango_2472600</name>
</gene>
<evidence type="ECO:0000313" key="2">
    <source>
        <dbReference type="EMBL" id="KAK4386020.1"/>
    </source>
</evidence>
<name>A0AAE1W3B5_9LAMI</name>
<evidence type="ECO:0000313" key="3">
    <source>
        <dbReference type="Proteomes" id="UP001289374"/>
    </source>
</evidence>
<proteinExistence type="predicted"/>